<reference evidence="3 4" key="1">
    <citation type="submission" date="2020-08" db="EMBL/GenBank/DDBJ databases">
        <title>Genomic Encyclopedia of Type Strains, Phase IV (KMG-IV): sequencing the most valuable type-strain genomes for metagenomic binning, comparative biology and taxonomic classification.</title>
        <authorList>
            <person name="Goeker M."/>
        </authorList>
    </citation>
    <scope>NUCLEOTIDE SEQUENCE [LARGE SCALE GENOMIC DNA]</scope>
    <source>
        <strain evidence="3 4">DSM 25079</strain>
    </source>
</reference>
<gene>
    <name evidence="3" type="ORF">FHS49_000963</name>
</gene>
<keyword evidence="4" id="KW-1185">Reference proteome</keyword>
<dbReference type="EC" id="3.1.5.1" evidence="3"/>
<dbReference type="InterPro" id="IPR027432">
    <property type="entry name" value="dGTP_triphosphohydrolase_C"/>
</dbReference>
<accession>A0A7W9AG92</accession>
<comment type="caution">
    <text evidence="3">The sequence shown here is derived from an EMBL/GenBank/DDBJ whole genome shotgun (WGS) entry which is preliminary data.</text>
</comment>
<dbReference type="GO" id="GO:0008832">
    <property type="term" value="F:dGTPase activity"/>
    <property type="evidence" value="ECO:0007669"/>
    <property type="project" value="UniProtKB-EC"/>
</dbReference>
<dbReference type="PANTHER" id="PTHR11373:SF40">
    <property type="entry name" value="DEOXYGUANOSINETRIPHOSPHATE TRIPHOSPHOHYDROLASE-LIKE PROTEIN 2"/>
    <property type="match status" value="1"/>
</dbReference>
<evidence type="ECO:0000256" key="1">
    <source>
        <dbReference type="ARBA" id="ARBA00022801"/>
    </source>
</evidence>
<dbReference type="InterPro" id="IPR003607">
    <property type="entry name" value="HD/PDEase_dom"/>
</dbReference>
<name>A0A7W9AG92_9SPHN</name>
<dbReference type="Pfam" id="PF01966">
    <property type="entry name" value="HD"/>
    <property type="match status" value="1"/>
</dbReference>
<evidence type="ECO:0000313" key="4">
    <source>
        <dbReference type="Proteomes" id="UP000549617"/>
    </source>
</evidence>
<dbReference type="AlphaFoldDB" id="A0A7W9AG92"/>
<proteinExistence type="predicted"/>
<sequence length="455" mass="50754">MEWHQLLKLDRLNDPKYVQHPYRPAYRQDIDRILFSQPFRRLANKTQVHPLYDNDHIHHRLIHSLEVATVGHDLGVSVGSWLADEKEVKASDVEIIAGLVQAACMAHDIGNPPFGHSGESAIGSWFADRFSKSHGVLAEIDTHQREEFIAFEGNAQGFRILTRTEMYKNEGGLRLAVGSLGAFAKYPVAASVRQQVGTEGEINGNRYIGLKKFGFFDNDIETFASVAEELGLLKTDVIREDGTPVGSWWRRHPLAFLMEAADDICYNVMDLEDAYLAGDISFDLVCELLTPVMSKTNKIYVDDEESGTVSRHRALAIKGAIDACADAFKDNYAEIMSGSFAVSLVEASRLSQEFGAIKKVAKQRIFSAPRKTELEVSGRNVIYRALDGIVPLLDDLRSHGWDRSKLSSYHVQLARALKFPVTTATNAYNALHAMTDFVSGMTDRYAVKVAEMIGR</sequence>
<dbReference type="PANTHER" id="PTHR11373">
    <property type="entry name" value="DEOXYNUCLEOSIDE TRIPHOSPHATE TRIPHOSPHOHYDROLASE"/>
    <property type="match status" value="1"/>
</dbReference>
<dbReference type="CDD" id="cd00077">
    <property type="entry name" value="HDc"/>
    <property type="match status" value="1"/>
</dbReference>
<dbReference type="InterPro" id="IPR006261">
    <property type="entry name" value="dGTPase"/>
</dbReference>
<keyword evidence="1 3" id="KW-0378">Hydrolase</keyword>
<dbReference type="SUPFAM" id="SSF109604">
    <property type="entry name" value="HD-domain/PDEase-like"/>
    <property type="match status" value="1"/>
</dbReference>
<evidence type="ECO:0000259" key="2">
    <source>
        <dbReference type="SMART" id="SM00471"/>
    </source>
</evidence>
<dbReference type="InterPro" id="IPR050135">
    <property type="entry name" value="dGTPase-like"/>
</dbReference>
<dbReference type="EMBL" id="JACIJC010000001">
    <property type="protein sequence ID" value="MBB5684972.1"/>
    <property type="molecule type" value="Genomic_DNA"/>
</dbReference>
<dbReference type="Gene3D" id="1.10.3410.10">
    <property type="entry name" value="putative deoxyguanosinetriphosphate triphosphohydrolase like domain"/>
    <property type="match status" value="1"/>
</dbReference>
<dbReference type="NCBIfam" id="TIGR01353">
    <property type="entry name" value="dGTP_triPase"/>
    <property type="match status" value="1"/>
</dbReference>
<organism evidence="3 4">
    <name type="scientific">Sphingobium boeckii</name>
    <dbReference type="NCBI Taxonomy" id="1082345"/>
    <lineage>
        <taxon>Bacteria</taxon>
        <taxon>Pseudomonadati</taxon>
        <taxon>Pseudomonadota</taxon>
        <taxon>Alphaproteobacteria</taxon>
        <taxon>Sphingomonadales</taxon>
        <taxon>Sphingomonadaceae</taxon>
        <taxon>Sphingobium</taxon>
    </lineage>
</organism>
<dbReference type="InterPro" id="IPR023293">
    <property type="entry name" value="dGTP_triP_hydro_central_sf"/>
</dbReference>
<dbReference type="Gene3D" id="1.10.3550.10">
    <property type="entry name" value="eoxyguanosinetriphosphate triphosphohydrolase domain-like"/>
    <property type="match status" value="1"/>
</dbReference>
<dbReference type="RefSeq" id="WP_184015738.1">
    <property type="nucleotide sequence ID" value="NZ_JACIJC010000001.1"/>
</dbReference>
<dbReference type="InterPro" id="IPR006674">
    <property type="entry name" value="HD_domain"/>
</dbReference>
<feature type="domain" description="HD/PDEase" evidence="2">
    <location>
        <begin position="56"/>
        <end position="276"/>
    </location>
</feature>
<protein>
    <submittedName>
        <fullName evidence="3">dGTPase</fullName>
        <ecNumber evidence="3">3.1.5.1</ecNumber>
    </submittedName>
</protein>
<dbReference type="Proteomes" id="UP000549617">
    <property type="component" value="Unassembled WGS sequence"/>
</dbReference>
<evidence type="ECO:0000313" key="3">
    <source>
        <dbReference type="EMBL" id="MBB5684972.1"/>
    </source>
</evidence>
<dbReference type="GO" id="GO:0006203">
    <property type="term" value="P:dGTP catabolic process"/>
    <property type="evidence" value="ECO:0007669"/>
    <property type="project" value="TreeGrafter"/>
</dbReference>
<dbReference type="SMART" id="SM00471">
    <property type="entry name" value="HDc"/>
    <property type="match status" value="1"/>
</dbReference>
<dbReference type="Gene3D" id="1.10.3210.10">
    <property type="entry name" value="Hypothetical protein af1432"/>
    <property type="match status" value="1"/>
</dbReference>